<feature type="binding site" evidence="8">
    <location>
        <begin position="302"/>
        <end position="305"/>
    </location>
    <ligand>
        <name>GTP</name>
        <dbReference type="ChEBI" id="CHEBI:37565"/>
        <label>2</label>
    </ligand>
</feature>
<feature type="binding site" evidence="8">
    <location>
        <begin position="15"/>
        <end position="22"/>
    </location>
    <ligand>
        <name>GTP</name>
        <dbReference type="ChEBI" id="CHEBI:37565"/>
        <label>1</label>
    </ligand>
</feature>
<dbReference type="InterPro" id="IPR006073">
    <property type="entry name" value="GTP-bd"/>
</dbReference>
<evidence type="ECO:0000256" key="2">
    <source>
        <dbReference type="ARBA" id="ARBA00020953"/>
    </source>
</evidence>
<gene>
    <name evidence="8" type="primary">der</name>
    <name evidence="12" type="ORF">UT18_C0007G0073</name>
</gene>
<name>A0A0G0LUW0_UNCC2</name>
<dbReference type="GO" id="GO:0043022">
    <property type="term" value="F:ribosome binding"/>
    <property type="evidence" value="ECO:0007669"/>
    <property type="project" value="TreeGrafter"/>
</dbReference>
<reference evidence="12" key="1">
    <citation type="journal article" date="2015" name="Nature">
        <title>rRNA introns, odd ribosomes, and small enigmatic genomes across a large radiation of phyla.</title>
        <authorList>
            <person name="Brown C.T."/>
            <person name="Hug L.A."/>
            <person name="Thomas B.C."/>
            <person name="Sharon I."/>
            <person name="Castelle C.J."/>
            <person name="Singh A."/>
            <person name="Wilkins M.J."/>
            <person name="Williams K.H."/>
            <person name="Banfield J.F."/>
        </authorList>
    </citation>
    <scope>NUCLEOTIDE SEQUENCE [LARGE SCALE GENOMIC DNA]</scope>
</reference>
<evidence type="ECO:0000256" key="7">
    <source>
        <dbReference type="ARBA" id="ARBA00032345"/>
    </source>
</evidence>
<evidence type="ECO:0000256" key="6">
    <source>
        <dbReference type="ARBA" id="ARBA00023134"/>
    </source>
</evidence>
<evidence type="ECO:0000256" key="9">
    <source>
        <dbReference type="PROSITE-ProRule" id="PRU01049"/>
    </source>
</evidence>
<keyword evidence="3 8" id="KW-0690">Ribosome biogenesis</keyword>
<dbReference type="InterPro" id="IPR032859">
    <property type="entry name" value="KH_dom-like"/>
</dbReference>
<dbReference type="FunFam" id="3.30.300.20:FF:000004">
    <property type="entry name" value="GTPase Der"/>
    <property type="match status" value="1"/>
</dbReference>
<dbReference type="NCBIfam" id="TIGR00231">
    <property type="entry name" value="small_GTP"/>
    <property type="match status" value="2"/>
</dbReference>
<evidence type="ECO:0000313" key="13">
    <source>
        <dbReference type="Proteomes" id="UP000034207"/>
    </source>
</evidence>
<dbReference type="FunFam" id="3.40.50.300:FF:000040">
    <property type="entry name" value="GTPase Der"/>
    <property type="match status" value="1"/>
</dbReference>
<dbReference type="EMBL" id="LBVV01000007">
    <property type="protein sequence ID" value="KKQ94817.1"/>
    <property type="molecule type" value="Genomic_DNA"/>
</dbReference>
<dbReference type="STRING" id="1618345.UT18_C0007G0073"/>
<dbReference type="Pfam" id="PF14714">
    <property type="entry name" value="KH_dom-like"/>
    <property type="match status" value="1"/>
</dbReference>
<organism evidence="12 13">
    <name type="scientific">candidate division CPR2 bacterium GW2011_GWC2_39_10</name>
    <dbReference type="NCBI Taxonomy" id="1618345"/>
    <lineage>
        <taxon>Bacteria</taxon>
        <taxon>Bacteria division CPR2</taxon>
    </lineage>
</organism>
<dbReference type="GO" id="GO:0005525">
    <property type="term" value="F:GTP binding"/>
    <property type="evidence" value="ECO:0007669"/>
    <property type="project" value="UniProtKB-UniRule"/>
</dbReference>
<dbReference type="FunFam" id="3.40.50.300:FF:000057">
    <property type="entry name" value="GTPase Der"/>
    <property type="match status" value="1"/>
</dbReference>
<dbReference type="PROSITE" id="PS51712">
    <property type="entry name" value="G_ENGA"/>
    <property type="match status" value="1"/>
</dbReference>
<evidence type="ECO:0000256" key="5">
    <source>
        <dbReference type="ARBA" id="ARBA00022741"/>
    </source>
</evidence>
<dbReference type="HAMAP" id="MF_00195">
    <property type="entry name" value="GTPase_Der"/>
    <property type="match status" value="1"/>
</dbReference>
<evidence type="ECO:0000256" key="8">
    <source>
        <dbReference type="HAMAP-Rule" id="MF_00195"/>
    </source>
</evidence>
<evidence type="ECO:0000256" key="3">
    <source>
        <dbReference type="ARBA" id="ARBA00022517"/>
    </source>
</evidence>
<dbReference type="Pfam" id="PF01926">
    <property type="entry name" value="MMR_HSR1"/>
    <property type="match status" value="2"/>
</dbReference>
<dbReference type="Gene3D" id="3.40.50.300">
    <property type="entry name" value="P-loop containing nucleotide triphosphate hydrolases"/>
    <property type="match status" value="2"/>
</dbReference>
<evidence type="ECO:0000256" key="4">
    <source>
        <dbReference type="ARBA" id="ARBA00022737"/>
    </source>
</evidence>
<dbReference type="CDD" id="cd01895">
    <property type="entry name" value="EngA2"/>
    <property type="match status" value="1"/>
</dbReference>
<keyword evidence="4 10" id="KW-0677">Repeat</keyword>
<dbReference type="InterPro" id="IPR015946">
    <property type="entry name" value="KH_dom-like_a/b"/>
</dbReference>
<proteinExistence type="inferred from homology"/>
<dbReference type="PIRSF" id="PIRSF006485">
    <property type="entry name" value="GTP-binding_EngA"/>
    <property type="match status" value="1"/>
</dbReference>
<comment type="subunit">
    <text evidence="8">Associates with the 50S ribosomal subunit.</text>
</comment>
<dbReference type="Proteomes" id="UP000034207">
    <property type="component" value="Unassembled WGS sequence"/>
</dbReference>
<keyword evidence="6 8" id="KW-0342">GTP-binding</keyword>
<dbReference type="CDD" id="cd01894">
    <property type="entry name" value="EngA1"/>
    <property type="match status" value="1"/>
</dbReference>
<evidence type="ECO:0000256" key="1">
    <source>
        <dbReference type="ARBA" id="ARBA00008279"/>
    </source>
</evidence>
<dbReference type="InterPro" id="IPR031166">
    <property type="entry name" value="G_ENGA"/>
</dbReference>
<evidence type="ECO:0000313" key="12">
    <source>
        <dbReference type="EMBL" id="KKQ94817.1"/>
    </source>
</evidence>
<dbReference type="PRINTS" id="PR00326">
    <property type="entry name" value="GTP1OBG"/>
</dbReference>
<comment type="caution">
    <text evidence="12">The sequence shown here is derived from an EMBL/GenBank/DDBJ whole genome shotgun (WGS) entry which is preliminary data.</text>
</comment>
<dbReference type="Gene3D" id="3.30.300.20">
    <property type="match status" value="1"/>
</dbReference>
<sequence length="446" mass="49522">MSGKNNKKPIVTIVGRPNVGKSSLFNRIIGQRTAITSDVAGTTRDRIYEDVEWKNTSFMLVDTAGIDKDIEGELAENIQDQINFALDEADFFIFMVEAGTEITIEDEKAAQILRKKKKPYILVANKADNQELENSIVNFYKLGLGEPIGVSSIHGRGVGDFLDLLVQKIKKIPGKPIEPKTTDIVVALLGRPNVGKSSILNKLSGQGIAIVSEVPGTTRDVNEAIIKKDDKKILLIDTAGIRKSGKIETGIEKYSVLRSLKAAERADIVLLVLDATEGAVAKDLSIAGMVKEMGKGLIIVVNKWDAIEKDEQPMDQYLAMLRDKYDFVSWSPVIFVSALTGKNLDKIGSLIESVSENREIKIQTSKVNNLIEKITTKRPPGIKRGTRPKIFYATQTGTAPPEFTLFCNYPEYIHFSYIRYLENSFRKEADFTGTPIKIVLKKRQSK</sequence>
<evidence type="ECO:0000256" key="10">
    <source>
        <dbReference type="RuleBase" id="RU004481"/>
    </source>
</evidence>
<dbReference type="NCBIfam" id="TIGR03594">
    <property type="entry name" value="GTPase_EngA"/>
    <property type="match status" value="1"/>
</dbReference>
<dbReference type="PANTHER" id="PTHR43834:SF6">
    <property type="entry name" value="GTPASE DER"/>
    <property type="match status" value="1"/>
</dbReference>
<feature type="binding site" evidence="8">
    <location>
        <begin position="237"/>
        <end position="241"/>
    </location>
    <ligand>
        <name>GTP</name>
        <dbReference type="ChEBI" id="CHEBI:37565"/>
        <label>2</label>
    </ligand>
</feature>
<feature type="domain" description="EngA-type G" evidence="11">
    <location>
        <begin position="184"/>
        <end position="359"/>
    </location>
</feature>
<accession>A0A0G0LUW0</accession>
<dbReference type="PATRIC" id="fig|1618345.3.peg.442"/>
<comment type="similarity">
    <text evidence="1 8 9 10">Belongs to the TRAFAC class TrmE-Era-EngA-EngB-Septin-like GTPase superfamily. EngA (Der) GTPase family.</text>
</comment>
<protein>
    <recommendedName>
        <fullName evidence="2 8">GTPase Der</fullName>
    </recommendedName>
    <alternativeName>
        <fullName evidence="7 8">GTP-binding protein EngA</fullName>
    </alternativeName>
</protein>
<dbReference type="SUPFAM" id="SSF52540">
    <property type="entry name" value="P-loop containing nucleoside triphosphate hydrolases"/>
    <property type="match status" value="2"/>
</dbReference>
<dbReference type="GO" id="GO:0042254">
    <property type="term" value="P:ribosome biogenesis"/>
    <property type="evidence" value="ECO:0007669"/>
    <property type="project" value="UniProtKB-KW"/>
</dbReference>
<comment type="function">
    <text evidence="8 10">GTPase that plays an essential role in the late steps of ribosome biogenesis.</text>
</comment>
<dbReference type="AlphaFoldDB" id="A0A0G0LUW0"/>
<dbReference type="InterPro" id="IPR005225">
    <property type="entry name" value="Small_GTP-bd"/>
</dbReference>
<feature type="binding site" evidence="8">
    <location>
        <begin position="62"/>
        <end position="66"/>
    </location>
    <ligand>
        <name>GTP</name>
        <dbReference type="ChEBI" id="CHEBI:37565"/>
        <label>1</label>
    </ligand>
</feature>
<dbReference type="InterPro" id="IPR027417">
    <property type="entry name" value="P-loop_NTPase"/>
</dbReference>
<dbReference type="InterPro" id="IPR016484">
    <property type="entry name" value="GTPase_Der"/>
</dbReference>
<feature type="binding site" evidence="8">
    <location>
        <begin position="190"/>
        <end position="197"/>
    </location>
    <ligand>
        <name>GTP</name>
        <dbReference type="ChEBI" id="CHEBI:37565"/>
        <label>2</label>
    </ligand>
</feature>
<keyword evidence="5 8" id="KW-0547">Nucleotide-binding</keyword>
<feature type="binding site" evidence="8">
    <location>
        <begin position="125"/>
        <end position="128"/>
    </location>
    <ligand>
        <name>GTP</name>
        <dbReference type="ChEBI" id="CHEBI:37565"/>
        <label>1</label>
    </ligand>
</feature>
<dbReference type="PANTHER" id="PTHR43834">
    <property type="entry name" value="GTPASE DER"/>
    <property type="match status" value="1"/>
</dbReference>
<evidence type="ECO:0000259" key="11">
    <source>
        <dbReference type="PROSITE" id="PS51712"/>
    </source>
</evidence>